<dbReference type="SUPFAM" id="SSF54184">
    <property type="entry name" value="Penicillin-binding protein 2x (pbp-2x), c-terminal domain"/>
    <property type="match status" value="1"/>
</dbReference>
<dbReference type="EMBL" id="SIRS01000004">
    <property type="protein sequence ID" value="TBN15837.1"/>
    <property type="molecule type" value="Genomic_DNA"/>
</dbReference>
<dbReference type="SMART" id="SM00740">
    <property type="entry name" value="PASTA"/>
    <property type="match status" value="1"/>
</dbReference>
<dbReference type="InterPro" id="IPR005543">
    <property type="entry name" value="PASTA_dom"/>
</dbReference>
<dbReference type="InterPro" id="IPR005311">
    <property type="entry name" value="PBP_dimer"/>
</dbReference>
<gene>
    <name evidence="5" type="ORF">EYD46_10590</name>
</gene>
<dbReference type="RefSeq" id="WP_130937387.1">
    <property type="nucleotide sequence ID" value="NZ_BMEE01000003.1"/>
</dbReference>
<dbReference type="GO" id="GO:0005886">
    <property type="term" value="C:plasma membrane"/>
    <property type="evidence" value="ECO:0007669"/>
    <property type="project" value="TreeGrafter"/>
</dbReference>
<dbReference type="AlphaFoldDB" id="A0A4Q9FNI4"/>
<evidence type="ECO:0000256" key="2">
    <source>
        <dbReference type="ARBA" id="ARBA00022645"/>
    </source>
</evidence>
<keyword evidence="2" id="KW-0645">Protease</keyword>
<dbReference type="InterPro" id="IPR036138">
    <property type="entry name" value="PBP_dimer_sf"/>
</dbReference>
<dbReference type="SUPFAM" id="SSF56519">
    <property type="entry name" value="Penicillin binding protein dimerisation domain"/>
    <property type="match status" value="1"/>
</dbReference>
<dbReference type="Pfam" id="PF00905">
    <property type="entry name" value="Transpeptidase"/>
    <property type="match status" value="1"/>
</dbReference>
<dbReference type="Pfam" id="PF03793">
    <property type="entry name" value="PASTA"/>
    <property type="match status" value="1"/>
</dbReference>
<dbReference type="SUPFAM" id="SSF56601">
    <property type="entry name" value="beta-lactamase/transpeptidase-like"/>
    <property type="match status" value="1"/>
</dbReference>
<evidence type="ECO:0000313" key="5">
    <source>
        <dbReference type="EMBL" id="TBN15837.1"/>
    </source>
</evidence>
<evidence type="ECO:0000256" key="1">
    <source>
        <dbReference type="ARBA" id="ARBA00004370"/>
    </source>
</evidence>
<organism evidence="5 6">
    <name type="scientific">Hyunsoonleella pacifica</name>
    <dbReference type="NCBI Taxonomy" id="1080224"/>
    <lineage>
        <taxon>Bacteria</taxon>
        <taxon>Pseudomonadati</taxon>
        <taxon>Bacteroidota</taxon>
        <taxon>Flavobacteriia</taxon>
        <taxon>Flavobacteriales</taxon>
        <taxon>Flavobacteriaceae</taxon>
    </lineage>
</organism>
<keyword evidence="3" id="KW-0472">Membrane</keyword>
<sequence length="652" mass="73392">MFLFGIAVMVKLANVQFVQGDEYRAKASERIVKDFPVPANRGNVYSVNGNLLATSIPKYDIRIDALTPKVSIFEKHLKGLCDSLAKFPGKRTSSQYQQQLRKARINKNRYFLLAKNLGYSEYIRMLTYPLLDKSPFKGGLIVEQRTKREHPMGGIAQRTIGYERIDEKGNVTRPGIDGAFGVKYLRGTDGKHAKQQIGKNQWKPIIDYNKIEPQDGLDVYTTIDVNIQDIAHHSLLNQLEKYKADHGCAVVMEVETGEVRAIVNLGRNPEGKYYERRNYAVWESHEPGSTFKLMALAAGLEDKVIDTSDVVDTEKGVLTYYGKKVRDSKWGGYGKISLSEAFEVSSNTGVVKAIYNAYKERPEKFVDRLYEMNLDGKLNLPIIGEGKAIIPDPRIKNKRWSGIALPWMAFGYGVSFTPLQTLTFYNAVANDGVMVKPRFLKEVKEFDKTIVPFEREIINKQICSETTIKKLQKLLKNVVEKKHGTGHRLYSKNFSMAGKTGTCQKDYRDKEKLNYISSFAGFFPADNPKYSCIVVIHEPDKKVGYYGADVSGPVFKTIAQKIFTDTPVIEEVGSLEVKHASVEQQFEAYFKTAQTYKTIMPNVVGLPAMDAVALLENMGLKVGFKGSGIVRKQSVAKGQKIKKNQKVILEIS</sequence>
<dbReference type="PANTHER" id="PTHR30627">
    <property type="entry name" value="PEPTIDOGLYCAN D,D-TRANSPEPTIDASE"/>
    <property type="match status" value="1"/>
</dbReference>
<keyword evidence="2" id="KW-0378">Hydrolase</keyword>
<feature type="domain" description="PASTA" evidence="4">
    <location>
        <begin position="594"/>
        <end position="652"/>
    </location>
</feature>
<dbReference type="GO" id="GO:0071555">
    <property type="term" value="P:cell wall organization"/>
    <property type="evidence" value="ECO:0007669"/>
    <property type="project" value="TreeGrafter"/>
</dbReference>
<keyword evidence="2" id="KW-0121">Carboxypeptidase</keyword>
<proteinExistence type="predicted"/>
<dbReference type="Gene3D" id="3.40.710.10">
    <property type="entry name" value="DD-peptidase/beta-lactamase superfamily"/>
    <property type="match status" value="1"/>
</dbReference>
<evidence type="ECO:0000313" key="6">
    <source>
        <dbReference type="Proteomes" id="UP000292372"/>
    </source>
</evidence>
<dbReference type="Gene3D" id="3.30.450.330">
    <property type="match status" value="1"/>
</dbReference>
<keyword evidence="6" id="KW-1185">Reference proteome</keyword>
<dbReference type="InterPro" id="IPR050515">
    <property type="entry name" value="Beta-lactam/transpept"/>
</dbReference>
<comment type="subcellular location">
    <subcellularLocation>
        <location evidence="1">Membrane</location>
    </subcellularLocation>
</comment>
<reference evidence="5 6" key="1">
    <citation type="journal article" date="2015" name="Int. J. Syst. Evol. Microbiol.">
        <title>Hyunsoonleella pacifica sp. nov., isolated from seawater of South Pacific Gyre.</title>
        <authorList>
            <person name="Gao X."/>
            <person name="Zhang Z."/>
            <person name="Dai X."/>
            <person name="Zhang X.H."/>
        </authorList>
    </citation>
    <scope>NUCLEOTIDE SEQUENCE [LARGE SCALE GENOMIC DNA]</scope>
    <source>
        <strain evidence="5 6">SW033</strain>
    </source>
</reference>
<dbReference type="InterPro" id="IPR012338">
    <property type="entry name" value="Beta-lactam/transpept-like"/>
</dbReference>
<comment type="caution">
    <text evidence="5">The sequence shown here is derived from an EMBL/GenBank/DDBJ whole genome shotgun (WGS) entry which is preliminary data.</text>
</comment>
<evidence type="ECO:0000259" key="4">
    <source>
        <dbReference type="PROSITE" id="PS51178"/>
    </source>
</evidence>
<dbReference type="GO" id="GO:0008658">
    <property type="term" value="F:penicillin binding"/>
    <property type="evidence" value="ECO:0007669"/>
    <property type="project" value="InterPro"/>
</dbReference>
<dbReference type="Gene3D" id="3.90.1310.10">
    <property type="entry name" value="Penicillin-binding protein 2a (Domain 2)"/>
    <property type="match status" value="1"/>
</dbReference>
<dbReference type="Pfam" id="PF03717">
    <property type="entry name" value="PBP_dimer"/>
    <property type="match status" value="1"/>
</dbReference>
<dbReference type="PROSITE" id="PS51178">
    <property type="entry name" value="PASTA"/>
    <property type="match status" value="1"/>
</dbReference>
<name>A0A4Q9FNI4_9FLAO</name>
<dbReference type="CDD" id="cd06575">
    <property type="entry name" value="PASTA_Pbp2x-like_2"/>
    <property type="match status" value="1"/>
</dbReference>
<dbReference type="GO" id="GO:0004180">
    <property type="term" value="F:carboxypeptidase activity"/>
    <property type="evidence" value="ECO:0007669"/>
    <property type="project" value="UniProtKB-KW"/>
</dbReference>
<dbReference type="InterPro" id="IPR001460">
    <property type="entry name" value="PCN-bd_Tpept"/>
</dbReference>
<dbReference type="OrthoDB" id="9804124at2"/>
<dbReference type="Proteomes" id="UP000292372">
    <property type="component" value="Unassembled WGS sequence"/>
</dbReference>
<dbReference type="PANTHER" id="PTHR30627:SF1">
    <property type="entry name" value="PEPTIDOGLYCAN D,D-TRANSPEPTIDASE FTSI"/>
    <property type="match status" value="1"/>
</dbReference>
<evidence type="ECO:0000256" key="3">
    <source>
        <dbReference type="ARBA" id="ARBA00023136"/>
    </source>
</evidence>
<accession>A0A4Q9FNI4</accession>
<protein>
    <submittedName>
        <fullName evidence="5">PASTA domain-containing protein</fullName>
    </submittedName>
</protein>
<dbReference type="Gene3D" id="3.30.10.20">
    <property type="match status" value="1"/>
</dbReference>